<dbReference type="AlphaFoldDB" id="A0A0L8FZ85"/>
<sequence length="80" mass="9685">MCKLKRVGMFSHKKINQMIEICFFRQEKRKERKLMLLLPTLQQILNRVIVTNILVSIDRLKSVRYSYSNSYISRYITVMQ</sequence>
<organism evidence="1">
    <name type="scientific">Octopus bimaculoides</name>
    <name type="common">California two-spotted octopus</name>
    <dbReference type="NCBI Taxonomy" id="37653"/>
    <lineage>
        <taxon>Eukaryota</taxon>
        <taxon>Metazoa</taxon>
        <taxon>Spiralia</taxon>
        <taxon>Lophotrochozoa</taxon>
        <taxon>Mollusca</taxon>
        <taxon>Cephalopoda</taxon>
        <taxon>Coleoidea</taxon>
        <taxon>Octopodiformes</taxon>
        <taxon>Octopoda</taxon>
        <taxon>Incirrata</taxon>
        <taxon>Octopodidae</taxon>
        <taxon>Octopus</taxon>
    </lineage>
</organism>
<name>A0A0L8FZ85_OCTBM</name>
<proteinExistence type="predicted"/>
<protein>
    <submittedName>
        <fullName evidence="1">Uncharacterized protein</fullName>
    </submittedName>
</protein>
<dbReference type="EMBL" id="KQ425151">
    <property type="protein sequence ID" value="KOF69899.1"/>
    <property type="molecule type" value="Genomic_DNA"/>
</dbReference>
<accession>A0A0L8FZ85</accession>
<gene>
    <name evidence="1" type="ORF">OCBIM_22003934mg</name>
</gene>
<reference evidence="1" key="1">
    <citation type="submission" date="2015-07" db="EMBL/GenBank/DDBJ databases">
        <title>MeaNS - Measles Nucleotide Surveillance Program.</title>
        <authorList>
            <person name="Tran T."/>
            <person name="Druce J."/>
        </authorList>
    </citation>
    <scope>NUCLEOTIDE SEQUENCE</scope>
    <source>
        <strain evidence="1">UCB-OBI-ISO-001</strain>
        <tissue evidence="1">Gonad</tissue>
    </source>
</reference>
<evidence type="ECO:0000313" key="1">
    <source>
        <dbReference type="EMBL" id="KOF69899.1"/>
    </source>
</evidence>